<gene>
    <name evidence="1" type="ORF">S12H4_09044</name>
</gene>
<accession>X1SMG8</accession>
<protein>
    <submittedName>
        <fullName evidence="1">Uncharacterized protein</fullName>
    </submittedName>
</protein>
<name>X1SMG8_9ZZZZ</name>
<sequence>MILEIEMLKQVYDYLLEGGRVARVNSLEGLKEFLRLYEDGLTWKEIKHHLKYGCSCKELKGEEAKRALEAEL</sequence>
<dbReference type="AlphaFoldDB" id="X1SMG8"/>
<dbReference type="EMBL" id="BARW01003597">
    <property type="protein sequence ID" value="GAI68964.1"/>
    <property type="molecule type" value="Genomic_DNA"/>
</dbReference>
<reference evidence="1" key="1">
    <citation type="journal article" date="2014" name="Front. Microbiol.">
        <title>High frequency of phylogenetically diverse reductive dehalogenase-homologous genes in deep subseafloor sedimentary metagenomes.</title>
        <authorList>
            <person name="Kawai M."/>
            <person name="Futagami T."/>
            <person name="Toyoda A."/>
            <person name="Takaki Y."/>
            <person name="Nishi S."/>
            <person name="Hori S."/>
            <person name="Arai W."/>
            <person name="Tsubouchi T."/>
            <person name="Morono Y."/>
            <person name="Uchiyama I."/>
            <person name="Ito T."/>
            <person name="Fujiyama A."/>
            <person name="Inagaki F."/>
            <person name="Takami H."/>
        </authorList>
    </citation>
    <scope>NUCLEOTIDE SEQUENCE</scope>
    <source>
        <strain evidence="1">Expedition CK06-06</strain>
    </source>
</reference>
<proteinExistence type="predicted"/>
<organism evidence="1">
    <name type="scientific">marine sediment metagenome</name>
    <dbReference type="NCBI Taxonomy" id="412755"/>
    <lineage>
        <taxon>unclassified sequences</taxon>
        <taxon>metagenomes</taxon>
        <taxon>ecological metagenomes</taxon>
    </lineage>
</organism>
<comment type="caution">
    <text evidence="1">The sequence shown here is derived from an EMBL/GenBank/DDBJ whole genome shotgun (WGS) entry which is preliminary data.</text>
</comment>
<evidence type="ECO:0000313" key="1">
    <source>
        <dbReference type="EMBL" id="GAI68964.1"/>
    </source>
</evidence>